<sequence>MNQHWFYDAKAVTGALYLSSSKYQIGGYLDVLSRKKVANAPPPALVFVTPVNTIISPSIIATAISKGVQIRQAFVIIINDKLYLLQSIELTPTNDKFTNIPTNLLKILSGPVDLEWPVNPNNGPDYEELQ</sequence>
<proteinExistence type="predicted"/>
<dbReference type="OrthoDB" id="9968194at2"/>
<evidence type="ECO:0000313" key="2">
    <source>
        <dbReference type="Proteomes" id="UP000253961"/>
    </source>
</evidence>
<protein>
    <submittedName>
        <fullName evidence="1">Uncharacterized protein</fullName>
    </submittedName>
</protein>
<name>A0A369PXB7_9SPHI</name>
<dbReference type="EMBL" id="QPKV01000003">
    <property type="protein sequence ID" value="RDC56890.1"/>
    <property type="molecule type" value="Genomic_DNA"/>
</dbReference>
<gene>
    <name evidence="1" type="ORF">DU508_06720</name>
</gene>
<dbReference type="RefSeq" id="WP_115402075.1">
    <property type="nucleotide sequence ID" value="NZ_QPKV01000003.1"/>
</dbReference>
<accession>A0A369PXB7</accession>
<dbReference type="AlphaFoldDB" id="A0A369PXB7"/>
<keyword evidence="2" id="KW-1185">Reference proteome</keyword>
<organism evidence="1 2">
    <name type="scientific">Pedobacter chinensis</name>
    <dbReference type="NCBI Taxonomy" id="2282421"/>
    <lineage>
        <taxon>Bacteria</taxon>
        <taxon>Pseudomonadati</taxon>
        <taxon>Bacteroidota</taxon>
        <taxon>Sphingobacteriia</taxon>
        <taxon>Sphingobacteriales</taxon>
        <taxon>Sphingobacteriaceae</taxon>
        <taxon>Pedobacter</taxon>
    </lineage>
</organism>
<dbReference type="Proteomes" id="UP000253961">
    <property type="component" value="Unassembled WGS sequence"/>
</dbReference>
<evidence type="ECO:0000313" key="1">
    <source>
        <dbReference type="EMBL" id="RDC56890.1"/>
    </source>
</evidence>
<reference evidence="1 2" key="1">
    <citation type="submission" date="2018-07" db="EMBL/GenBank/DDBJ databases">
        <title>Pedobacter sp. nov., isolated from soil.</title>
        <authorList>
            <person name="Zhou L.Y."/>
            <person name="Du Z.J."/>
        </authorList>
    </citation>
    <scope>NUCLEOTIDE SEQUENCE [LARGE SCALE GENOMIC DNA]</scope>
    <source>
        <strain evidence="1 2">JDX94</strain>
    </source>
</reference>
<comment type="caution">
    <text evidence="1">The sequence shown here is derived from an EMBL/GenBank/DDBJ whole genome shotgun (WGS) entry which is preliminary data.</text>
</comment>